<evidence type="ECO:0000256" key="3">
    <source>
        <dbReference type="ARBA" id="ARBA00022692"/>
    </source>
</evidence>
<dbReference type="InterPro" id="IPR036938">
    <property type="entry name" value="PAP2/HPO_sf"/>
</dbReference>
<evidence type="ECO:0000259" key="7">
    <source>
        <dbReference type="SMART" id="SM00014"/>
    </source>
</evidence>
<proteinExistence type="inferred from homology"/>
<feature type="transmembrane region" description="Helical" evidence="6">
    <location>
        <begin position="75"/>
        <end position="98"/>
    </location>
</feature>
<protein>
    <recommendedName>
        <fullName evidence="7">Phosphatidic acid phosphatase type 2/haloperoxidase domain-containing protein</fullName>
    </recommendedName>
</protein>
<feature type="domain" description="Phosphatidic acid phosphatase type 2/haloperoxidase" evidence="7">
    <location>
        <begin position="121"/>
        <end position="303"/>
    </location>
</feature>
<dbReference type="Proteomes" id="UP001194746">
    <property type="component" value="Unassembled WGS sequence"/>
</dbReference>
<name>A0AAD4CGC0_ASPNN</name>
<organism evidence="8 9">
    <name type="scientific">Aspergillus nanangensis</name>
    <dbReference type="NCBI Taxonomy" id="2582783"/>
    <lineage>
        <taxon>Eukaryota</taxon>
        <taxon>Fungi</taxon>
        <taxon>Dikarya</taxon>
        <taxon>Ascomycota</taxon>
        <taxon>Pezizomycotina</taxon>
        <taxon>Eurotiomycetes</taxon>
        <taxon>Eurotiomycetidae</taxon>
        <taxon>Eurotiales</taxon>
        <taxon>Aspergillaceae</taxon>
        <taxon>Aspergillus</taxon>
        <taxon>Aspergillus subgen. Circumdati</taxon>
    </lineage>
</organism>
<keyword evidence="5 6" id="KW-0472">Membrane</keyword>
<keyword evidence="9" id="KW-1185">Reference proteome</keyword>
<dbReference type="EMBL" id="VCAU01000085">
    <property type="protein sequence ID" value="KAF9885980.1"/>
    <property type="molecule type" value="Genomic_DNA"/>
</dbReference>
<dbReference type="FunFam" id="1.20.144.10:FF:000042">
    <property type="entry name" value="PAP2 domain protein"/>
    <property type="match status" value="1"/>
</dbReference>
<keyword evidence="3 6" id="KW-0812">Transmembrane</keyword>
<dbReference type="PANTHER" id="PTHR10165:SF154">
    <property type="entry name" value="PAP2 DOMAIN PROTEIN (AFU_ORTHOLOGUE AFUA_1G09730)"/>
    <property type="match status" value="1"/>
</dbReference>
<evidence type="ECO:0000313" key="9">
    <source>
        <dbReference type="Proteomes" id="UP001194746"/>
    </source>
</evidence>
<dbReference type="GO" id="GO:0006644">
    <property type="term" value="P:phospholipid metabolic process"/>
    <property type="evidence" value="ECO:0007669"/>
    <property type="project" value="InterPro"/>
</dbReference>
<comment type="subcellular location">
    <subcellularLocation>
        <location evidence="1">Membrane</location>
        <topology evidence="1">Multi-pass membrane protein</topology>
    </subcellularLocation>
</comment>
<dbReference type="GO" id="GO:0046839">
    <property type="term" value="P:phospholipid dephosphorylation"/>
    <property type="evidence" value="ECO:0007669"/>
    <property type="project" value="TreeGrafter"/>
</dbReference>
<dbReference type="InterPro" id="IPR043216">
    <property type="entry name" value="PAP-like"/>
</dbReference>
<gene>
    <name evidence="8" type="ORF">FE257_012158</name>
</gene>
<reference evidence="8" key="1">
    <citation type="journal article" date="2019" name="Beilstein J. Org. Chem.">
        <title>Nanangenines: drimane sesquiterpenoids as the dominant metabolite cohort of a novel Australian fungus, Aspergillus nanangensis.</title>
        <authorList>
            <person name="Lacey H.J."/>
            <person name="Gilchrist C.L.M."/>
            <person name="Crombie A."/>
            <person name="Kalaitzis J.A."/>
            <person name="Vuong D."/>
            <person name="Rutledge P.J."/>
            <person name="Turner P."/>
            <person name="Pitt J.I."/>
            <person name="Lacey E."/>
            <person name="Chooi Y.H."/>
            <person name="Piggott A.M."/>
        </authorList>
    </citation>
    <scope>NUCLEOTIDE SEQUENCE</scope>
    <source>
        <strain evidence="8">MST-FP2251</strain>
    </source>
</reference>
<dbReference type="SMART" id="SM00014">
    <property type="entry name" value="acidPPc"/>
    <property type="match status" value="1"/>
</dbReference>
<dbReference type="PANTHER" id="PTHR10165">
    <property type="entry name" value="LIPID PHOSPHATE PHOSPHATASE"/>
    <property type="match status" value="1"/>
</dbReference>
<dbReference type="InterPro" id="IPR000326">
    <property type="entry name" value="PAP2/HPO"/>
</dbReference>
<sequence length="370" mass="40705">MVRPFSKESLTMRDAAQRSIPKRLVISYILDWIMIVGIALIGYGFYKTDPTRHPFSLTDETISFPYRDKDTVSTAVLVVVSLVVPAAFIVIGALLLIPGSAAAGTPSRSQLWLYKIWEWNAGWLGLGLSVAGTFMATMGLKSLYGKPRPDLLARCNPDLSRIAEFTVGGLGGKVTGAPRLVSWEICQNQAYELAVDGFASFPSGHSSFAFAGLTYLSLWLCSKLSIGFPYLAHSPFGLDLRAQKRDSIRMQGAAPPVYMVIVAFVPIAVAFFFSASRWFDFRHHGFDIIFGSVMGIVFAWVAFHLYHLPIMRGAGWAWAARSHNHAFFKGVGLPSYVGANDWSAVDDKHVTVDSGQPEVDIERGERDLAE</sequence>
<evidence type="ECO:0000256" key="5">
    <source>
        <dbReference type="ARBA" id="ARBA00023136"/>
    </source>
</evidence>
<dbReference type="GO" id="GO:0016020">
    <property type="term" value="C:membrane"/>
    <property type="evidence" value="ECO:0007669"/>
    <property type="project" value="UniProtKB-SubCell"/>
</dbReference>
<evidence type="ECO:0000256" key="1">
    <source>
        <dbReference type="ARBA" id="ARBA00004141"/>
    </source>
</evidence>
<evidence type="ECO:0000256" key="4">
    <source>
        <dbReference type="ARBA" id="ARBA00022989"/>
    </source>
</evidence>
<dbReference type="CDD" id="cd03390">
    <property type="entry name" value="PAP2_containing_1_like"/>
    <property type="match status" value="1"/>
</dbReference>
<comment type="caution">
    <text evidence="8">The sequence shown here is derived from an EMBL/GenBank/DDBJ whole genome shotgun (WGS) entry which is preliminary data.</text>
</comment>
<keyword evidence="4 6" id="KW-1133">Transmembrane helix</keyword>
<accession>A0AAD4CGC0</accession>
<feature type="transmembrane region" description="Helical" evidence="6">
    <location>
        <begin position="253"/>
        <end position="276"/>
    </location>
</feature>
<feature type="transmembrane region" description="Helical" evidence="6">
    <location>
        <begin position="208"/>
        <end position="232"/>
    </location>
</feature>
<feature type="transmembrane region" description="Helical" evidence="6">
    <location>
        <begin position="119"/>
        <end position="140"/>
    </location>
</feature>
<dbReference type="AlphaFoldDB" id="A0AAD4CGC0"/>
<evidence type="ECO:0000313" key="8">
    <source>
        <dbReference type="EMBL" id="KAF9885980.1"/>
    </source>
</evidence>
<dbReference type="SUPFAM" id="SSF48317">
    <property type="entry name" value="Acid phosphatase/Vanadium-dependent haloperoxidase"/>
    <property type="match status" value="1"/>
</dbReference>
<dbReference type="GO" id="GO:0008195">
    <property type="term" value="F:phosphatidate phosphatase activity"/>
    <property type="evidence" value="ECO:0007669"/>
    <property type="project" value="TreeGrafter"/>
</dbReference>
<dbReference type="Gene3D" id="1.20.144.10">
    <property type="entry name" value="Phosphatidic acid phosphatase type 2/haloperoxidase"/>
    <property type="match status" value="1"/>
</dbReference>
<evidence type="ECO:0000256" key="2">
    <source>
        <dbReference type="ARBA" id="ARBA00008816"/>
    </source>
</evidence>
<feature type="transmembrane region" description="Helical" evidence="6">
    <location>
        <begin position="25"/>
        <end position="46"/>
    </location>
</feature>
<reference evidence="8" key="2">
    <citation type="submission" date="2020-02" db="EMBL/GenBank/DDBJ databases">
        <authorList>
            <person name="Gilchrist C.L.M."/>
            <person name="Chooi Y.-H."/>
        </authorList>
    </citation>
    <scope>NUCLEOTIDE SEQUENCE</scope>
    <source>
        <strain evidence="8">MST-FP2251</strain>
    </source>
</reference>
<feature type="transmembrane region" description="Helical" evidence="6">
    <location>
        <begin position="288"/>
        <end position="306"/>
    </location>
</feature>
<comment type="similarity">
    <text evidence="2">Belongs to the PA-phosphatase related phosphoesterase family.</text>
</comment>
<evidence type="ECO:0000256" key="6">
    <source>
        <dbReference type="SAM" id="Phobius"/>
    </source>
</evidence>
<dbReference type="Pfam" id="PF01569">
    <property type="entry name" value="PAP2"/>
    <property type="match status" value="1"/>
</dbReference>